<dbReference type="EMBL" id="JAFDVD010000024">
    <property type="protein sequence ID" value="MBM6402310.1"/>
    <property type="molecule type" value="Genomic_DNA"/>
</dbReference>
<evidence type="ECO:0000256" key="5">
    <source>
        <dbReference type="ARBA" id="ARBA00022840"/>
    </source>
</evidence>
<comment type="caution">
    <text evidence="11">The sequence shown here is derived from an EMBL/GenBank/DDBJ whole genome shotgun (WGS) entry which is preliminary data.</text>
</comment>
<evidence type="ECO:0000256" key="6">
    <source>
        <dbReference type="ARBA" id="ARBA00022967"/>
    </source>
</evidence>
<dbReference type="NCBIfam" id="TIGR01188">
    <property type="entry name" value="drrA"/>
    <property type="match status" value="1"/>
</dbReference>
<evidence type="ECO:0000259" key="10">
    <source>
        <dbReference type="PROSITE" id="PS50893"/>
    </source>
</evidence>
<dbReference type="InterPro" id="IPR003439">
    <property type="entry name" value="ABC_transporter-like_ATP-bd"/>
</dbReference>
<proteinExistence type="inferred from homology"/>
<dbReference type="InterPro" id="IPR005894">
    <property type="entry name" value="DrrA"/>
</dbReference>
<evidence type="ECO:0000313" key="12">
    <source>
        <dbReference type="Proteomes" id="UP001430172"/>
    </source>
</evidence>
<keyword evidence="2" id="KW-0813">Transport</keyword>
<keyword evidence="8" id="KW-0046">Antibiotic resistance</keyword>
<dbReference type="Gene3D" id="3.40.50.300">
    <property type="entry name" value="P-loop containing nucleotide triphosphate hydrolases"/>
    <property type="match status" value="1"/>
</dbReference>
<accession>A0ABS2CR98</accession>
<dbReference type="Proteomes" id="UP001430172">
    <property type="component" value="Unassembled WGS sequence"/>
</dbReference>
<keyword evidence="3" id="KW-1003">Cell membrane</keyword>
<dbReference type="PANTHER" id="PTHR42711">
    <property type="entry name" value="ABC TRANSPORTER ATP-BINDING PROTEIN"/>
    <property type="match status" value="1"/>
</dbReference>
<keyword evidence="6" id="KW-1278">Translocase</keyword>
<evidence type="ECO:0000256" key="1">
    <source>
        <dbReference type="ARBA" id="ARBA00004413"/>
    </source>
</evidence>
<evidence type="ECO:0000313" key="11">
    <source>
        <dbReference type="EMBL" id="MBM6402310.1"/>
    </source>
</evidence>
<protein>
    <submittedName>
        <fullName evidence="11">ATP-binding cassette domain-containing protein</fullName>
    </submittedName>
</protein>
<comment type="subcellular location">
    <subcellularLocation>
        <location evidence="1">Cell membrane</location>
        <topology evidence="1">Peripheral membrane protein</topology>
        <orientation evidence="1">Cytoplasmic side</orientation>
    </subcellularLocation>
</comment>
<dbReference type="PANTHER" id="PTHR42711:SF19">
    <property type="entry name" value="DOXORUBICIN RESISTANCE ATP-BINDING PROTEIN DRRA"/>
    <property type="match status" value="1"/>
</dbReference>
<evidence type="ECO:0000256" key="4">
    <source>
        <dbReference type="ARBA" id="ARBA00022741"/>
    </source>
</evidence>
<evidence type="ECO:0000256" key="9">
    <source>
        <dbReference type="ARBA" id="ARBA00049985"/>
    </source>
</evidence>
<feature type="domain" description="ABC transporter" evidence="10">
    <location>
        <begin position="2"/>
        <end position="241"/>
    </location>
</feature>
<dbReference type="InterPro" id="IPR025302">
    <property type="entry name" value="DrrA1/2-like_C"/>
</dbReference>
<keyword evidence="7" id="KW-0472">Membrane</keyword>
<evidence type="ECO:0000256" key="8">
    <source>
        <dbReference type="ARBA" id="ARBA00023251"/>
    </source>
</evidence>
<dbReference type="PROSITE" id="PS50893">
    <property type="entry name" value="ABC_TRANSPORTER_2"/>
    <property type="match status" value="1"/>
</dbReference>
<reference evidence="11" key="1">
    <citation type="submission" date="2021-02" db="EMBL/GenBank/DDBJ databases">
        <title>Phycicoccus sp. MQZ13P-5T, whole genome shotgun sequence.</title>
        <authorList>
            <person name="Tuo L."/>
        </authorList>
    </citation>
    <scope>NUCLEOTIDE SEQUENCE</scope>
    <source>
        <strain evidence="11">MQZ13P-5</strain>
    </source>
</reference>
<evidence type="ECO:0000256" key="7">
    <source>
        <dbReference type="ARBA" id="ARBA00023136"/>
    </source>
</evidence>
<organism evidence="11 12">
    <name type="scientific">Phycicoccus sonneratiae</name>
    <dbReference type="NCBI Taxonomy" id="2807628"/>
    <lineage>
        <taxon>Bacteria</taxon>
        <taxon>Bacillati</taxon>
        <taxon>Actinomycetota</taxon>
        <taxon>Actinomycetes</taxon>
        <taxon>Micrococcales</taxon>
        <taxon>Intrasporangiaceae</taxon>
        <taxon>Phycicoccus</taxon>
    </lineage>
</organism>
<evidence type="ECO:0000256" key="2">
    <source>
        <dbReference type="ARBA" id="ARBA00022448"/>
    </source>
</evidence>
<dbReference type="SMART" id="SM00382">
    <property type="entry name" value="AAA"/>
    <property type="match status" value="1"/>
</dbReference>
<dbReference type="RefSeq" id="WP_204132781.1">
    <property type="nucleotide sequence ID" value="NZ_JAFDVD010000024.1"/>
</dbReference>
<dbReference type="SUPFAM" id="SSF52540">
    <property type="entry name" value="P-loop containing nucleoside triphosphate hydrolases"/>
    <property type="match status" value="1"/>
</dbReference>
<dbReference type="PROSITE" id="PS00211">
    <property type="entry name" value="ABC_TRANSPORTER_1"/>
    <property type="match status" value="1"/>
</dbReference>
<comment type="similarity">
    <text evidence="9">Belongs to the ABC transporter superfamily. Drug exporter-1 (DrugE1) (TC 3.A.1.105) family.</text>
</comment>
<dbReference type="GO" id="GO:0005524">
    <property type="term" value="F:ATP binding"/>
    <property type="evidence" value="ECO:0007669"/>
    <property type="project" value="UniProtKB-KW"/>
</dbReference>
<dbReference type="InterPro" id="IPR003593">
    <property type="entry name" value="AAA+_ATPase"/>
</dbReference>
<evidence type="ECO:0000256" key="3">
    <source>
        <dbReference type="ARBA" id="ARBA00022475"/>
    </source>
</evidence>
<sequence length="334" mass="35548">MIHARGLVQTFTTREGRQKKEVRAVDGVDLDVAEGEVVGFLGPNGAGKTTTLRMLTTLLRPTQGTATVAGFDVVRESAQVRRNIGYVSQSGSTGSFARAGDEVVDHGMLYGLSQAEATRRGKELFDQLDLPGLWTRQPKSMSGGQRRRLDIAMGLVHDPTLVFLDEPTTGLDPQARANLWEHIAGLRTERGATVFLTTHYLDEADALSDRIVIIDHGRIVAADTSDNLKAQVAGDLVDLEVSDASRVGEAAARLEAVAESVEVDGSHARGRVPRAAKVVPGLMADLSGAGLELASIEVKRPTLDDVFLTLTGRSLRDAESGPATPDPVEAGVPA</sequence>
<name>A0ABS2CR98_9MICO</name>
<dbReference type="Pfam" id="PF00005">
    <property type="entry name" value="ABC_tran"/>
    <property type="match status" value="1"/>
</dbReference>
<keyword evidence="4" id="KW-0547">Nucleotide-binding</keyword>
<dbReference type="InterPro" id="IPR050763">
    <property type="entry name" value="ABC_transporter_ATP-binding"/>
</dbReference>
<dbReference type="InterPro" id="IPR027417">
    <property type="entry name" value="P-loop_NTPase"/>
</dbReference>
<dbReference type="Pfam" id="PF13732">
    <property type="entry name" value="DrrA1-3_C"/>
    <property type="match status" value="1"/>
</dbReference>
<keyword evidence="5 11" id="KW-0067">ATP-binding</keyword>
<gene>
    <name evidence="11" type="ORF">JQN70_18080</name>
</gene>
<dbReference type="InterPro" id="IPR017871">
    <property type="entry name" value="ABC_transporter-like_CS"/>
</dbReference>
<keyword evidence="12" id="KW-1185">Reference proteome</keyword>